<sequence length="131" mass="14236">MAKRLLNISSFFLSVATGTMLHRNLRTGGYDPPGVELSNVPLIGYQPLSPDGGTPSSQSGIIIIIFQPCSLINQALKLFPVTIFIITIFSRDDYKAHFLSAYRVGAVQWFTASPLTMRFNISTNRAAAAAA</sequence>
<reference evidence="2 3" key="1">
    <citation type="submission" date="2021-06" db="EMBL/GenBank/DDBJ databases">
        <authorList>
            <person name="Palmer J.M."/>
        </authorList>
    </citation>
    <scope>NUCLEOTIDE SEQUENCE [LARGE SCALE GENOMIC DNA]</scope>
    <source>
        <strain evidence="2 3">GA_2019</strain>
        <tissue evidence="2">Muscle</tissue>
    </source>
</reference>
<feature type="signal peptide" evidence="1">
    <location>
        <begin position="1"/>
        <end position="18"/>
    </location>
</feature>
<evidence type="ECO:0000256" key="1">
    <source>
        <dbReference type="SAM" id="SignalP"/>
    </source>
</evidence>
<proteinExistence type="predicted"/>
<evidence type="ECO:0000313" key="2">
    <source>
        <dbReference type="EMBL" id="MEQ2170329.1"/>
    </source>
</evidence>
<accession>A0ABV0NG29</accession>
<feature type="chain" id="PRO_5047497116" evidence="1">
    <location>
        <begin position="19"/>
        <end position="131"/>
    </location>
</feature>
<gene>
    <name evidence="2" type="ORF">GOODEAATRI_034387</name>
</gene>
<keyword evidence="1" id="KW-0732">Signal</keyword>
<name>A0ABV0NG29_9TELE</name>
<organism evidence="2 3">
    <name type="scientific">Goodea atripinnis</name>
    <dbReference type="NCBI Taxonomy" id="208336"/>
    <lineage>
        <taxon>Eukaryota</taxon>
        <taxon>Metazoa</taxon>
        <taxon>Chordata</taxon>
        <taxon>Craniata</taxon>
        <taxon>Vertebrata</taxon>
        <taxon>Euteleostomi</taxon>
        <taxon>Actinopterygii</taxon>
        <taxon>Neopterygii</taxon>
        <taxon>Teleostei</taxon>
        <taxon>Neoteleostei</taxon>
        <taxon>Acanthomorphata</taxon>
        <taxon>Ovalentaria</taxon>
        <taxon>Atherinomorphae</taxon>
        <taxon>Cyprinodontiformes</taxon>
        <taxon>Goodeidae</taxon>
        <taxon>Goodea</taxon>
    </lineage>
</organism>
<keyword evidence="3" id="KW-1185">Reference proteome</keyword>
<protein>
    <submittedName>
        <fullName evidence="2">Uncharacterized protein</fullName>
    </submittedName>
</protein>
<dbReference type="EMBL" id="JAHRIO010038670">
    <property type="protein sequence ID" value="MEQ2170329.1"/>
    <property type="molecule type" value="Genomic_DNA"/>
</dbReference>
<evidence type="ECO:0000313" key="3">
    <source>
        <dbReference type="Proteomes" id="UP001476798"/>
    </source>
</evidence>
<comment type="caution">
    <text evidence="2">The sequence shown here is derived from an EMBL/GenBank/DDBJ whole genome shotgun (WGS) entry which is preliminary data.</text>
</comment>
<dbReference type="Proteomes" id="UP001476798">
    <property type="component" value="Unassembled WGS sequence"/>
</dbReference>